<reference evidence="1 2" key="1">
    <citation type="submission" date="2017-05" db="EMBL/GenBank/DDBJ databases">
        <title>Complete genome sequence of Streptomyces sp. SCSIO 03032 revealed the diverse biosynthetic pathways for its bioactive secondary metabolites.</title>
        <authorList>
            <person name="Ma L."/>
            <person name="Zhu Y."/>
            <person name="Zhang W."/>
            <person name="Zhang G."/>
            <person name="Tian X."/>
            <person name="Zhang S."/>
            <person name="Zhang C."/>
        </authorList>
    </citation>
    <scope>NUCLEOTIDE SEQUENCE [LARGE SCALE GENOMIC DNA]</scope>
    <source>
        <strain evidence="1 2">SCSIO 03032</strain>
    </source>
</reference>
<dbReference type="PANTHER" id="PTHR43431:SF7">
    <property type="entry name" value="OXIDOREDUCTASE, SHORT CHAIN DEHYDROGENASE_REDUCTASE FAMILY (AFU_ORTHOLOGUE AFUA_5G14000)"/>
    <property type="match status" value="1"/>
</dbReference>
<evidence type="ECO:0000313" key="2">
    <source>
        <dbReference type="Proteomes" id="UP000194218"/>
    </source>
</evidence>
<organism evidence="1 2">
    <name type="scientific">Streptomyces marincola</name>
    <dbReference type="NCBI Taxonomy" id="2878388"/>
    <lineage>
        <taxon>Bacteria</taxon>
        <taxon>Bacillati</taxon>
        <taxon>Actinomycetota</taxon>
        <taxon>Actinomycetes</taxon>
        <taxon>Kitasatosporales</taxon>
        <taxon>Streptomycetaceae</taxon>
        <taxon>Streptomyces</taxon>
    </lineage>
</organism>
<name>A0A1W7D1F4_9ACTN</name>
<dbReference type="KEGG" id="smao:CAG99_19540"/>
<dbReference type="AlphaFoldDB" id="A0A1W7D1F4"/>
<dbReference type="Proteomes" id="UP000194218">
    <property type="component" value="Chromosome"/>
</dbReference>
<dbReference type="Gene3D" id="3.40.50.720">
    <property type="entry name" value="NAD(P)-binding Rossmann-like Domain"/>
    <property type="match status" value="1"/>
</dbReference>
<dbReference type="InterPro" id="IPR002347">
    <property type="entry name" value="SDR_fam"/>
</dbReference>
<evidence type="ECO:0000313" key="1">
    <source>
        <dbReference type="EMBL" id="ARQ70739.1"/>
    </source>
</evidence>
<dbReference type="OrthoDB" id="9799818at2"/>
<dbReference type="EMBL" id="CP021121">
    <property type="protein sequence ID" value="ARQ70739.1"/>
    <property type="molecule type" value="Genomic_DNA"/>
</dbReference>
<sequence>MSKVIAVFGAGIGLGASVARRFGREGFRVALVARRKDRLDALVAQLADEGIEAAAFPADLSDPAGVPALIDAIRGHFGRIDVVEYSPINGDTTFTPAARLDAATLQRLVPLLLLTPVEVARAVLPEMTERGDGAFLMTTGYSAAQPVPHLSGPGPVMAAARNWLYSLNAELAGTGVYAGTLTVAALVLHSEAAEQAIASQDAPVPDGDFAGVPTVHPDQLAEHYWDMYTKRDHVELAHPVELTPAPASTWSPLADTHA</sequence>
<proteinExistence type="predicted"/>
<dbReference type="SUPFAM" id="SSF51735">
    <property type="entry name" value="NAD(P)-binding Rossmann-fold domains"/>
    <property type="match status" value="1"/>
</dbReference>
<dbReference type="InterPro" id="IPR036291">
    <property type="entry name" value="NAD(P)-bd_dom_sf"/>
</dbReference>
<protein>
    <submittedName>
        <fullName evidence="1">Short-chain dehydrogenase</fullName>
    </submittedName>
</protein>
<dbReference type="PANTHER" id="PTHR43431">
    <property type="entry name" value="OXIDOREDUCTASE, SHORT CHAIN DEHYDROGENASE/REDUCTASE FAMILY (AFU_ORTHOLOGUE AFUA_5G14000)"/>
    <property type="match status" value="1"/>
</dbReference>
<keyword evidence="2" id="KW-1185">Reference proteome</keyword>
<accession>A0A1W7D1F4</accession>
<dbReference type="Pfam" id="PF00106">
    <property type="entry name" value="adh_short"/>
    <property type="match status" value="1"/>
</dbReference>
<dbReference type="RefSeq" id="WP_086160583.1">
    <property type="nucleotide sequence ID" value="NZ_CP021121.1"/>
</dbReference>
<gene>
    <name evidence="1" type="ORF">CAG99_19540</name>
</gene>